<dbReference type="EMBL" id="JBALHR010000001">
    <property type="protein sequence ID" value="MEH7826922.1"/>
    <property type="molecule type" value="Genomic_DNA"/>
</dbReference>
<organism evidence="2 3">
    <name type="scientific">Gemmobacter denitrificans</name>
    <dbReference type="NCBI Taxonomy" id="3123040"/>
    <lineage>
        <taxon>Bacteria</taxon>
        <taxon>Pseudomonadati</taxon>
        <taxon>Pseudomonadota</taxon>
        <taxon>Alphaproteobacteria</taxon>
        <taxon>Rhodobacterales</taxon>
        <taxon>Paracoccaceae</taxon>
        <taxon>Gemmobacter</taxon>
    </lineage>
</organism>
<reference evidence="2" key="1">
    <citation type="submission" date="2024-02" db="EMBL/GenBank/DDBJ databases">
        <title>Genome sequences of strain Gemmobacter sp. JM10B15.</title>
        <authorList>
            <person name="Zhang M."/>
        </authorList>
    </citation>
    <scope>NUCLEOTIDE SEQUENCE</scope>
    <source>
        <strain evidence="2">JM10B15</strain>
    </source>
</reference>
<proteinExistence type="predicted"/>
<dbReference type="InterPro" id="IPR000182">
    <property type="entry name" value="GNAT_dom"/>
</dbReference>
<dbReference type="InterPro" id="IPR051531">
    <property type="entry name" value="N-acetyltransferase"/>
</dbReference>
<dbReference type="Pfam" id="PF13302">
    <property type="entry name" value="Acetyltransf_3"/>
    <property type="match status" value="1"/>
</dbReference>
<name>A0ABU8BQE3_9RHOB</name>
<keyword evidence="3" id="KW-1185">Reference proteome</keyword>
<comment type="caution">
    <text evidence="2">The sequence shown here is derived from an EMBL/GenBank/DDBJ whole genome shotgun (WGS) entry which is preliminary data.</text>
</comment>
<evidence type="ECO:0000313" key="2">
    <source>
        <dbReference type="EMBL" id="MEH7826922.1"/>
    </source>
</evidence>
<feature type="domain" description="N-acetyltransferase" evidence="1">
    <location>
        <begin position="7"/>
        <end position="163"/>
    </location>
</feature>
<dbReference type="PANTHER" id="PTHR43792">
    <property type="entry name" value="GNAT FAMILY, PUTATIVE (AFU_ORTHOLOGUE AFUA_3G00765)-RELATED-RELATED"/>
    <property type="match status" value="1"/>
</dbReference>
<evidence type="ECO:0000259" key="1">
    <source>
        <dbReference type="PROSITE" id="PS51186"/>
    </source>
</evidence>
<evidence type="ECO:0000313" key="3">
    <source>
        <dbReference type="Proteomes" id="UP001431963"/>
    </source>
</evidence>
<sequence>MIRTDRLILRRARPADLQDLHRVFTCAPAMRYWSEPPHQTLARTATYLDWLIAALPPEADDFVVEHAGRVIGKAGMWRRSEIGMILHADHWRQGLMREAFAALIPYLFATHDLDHLTAEADPRNLPCLSLLAGFGFRETHRAERTLLWGDEWCDSVYLRLERAPG</sequence>
<dbReference type="RefSeq" id="WP_335418771.1">
    <property type="nucleotide sequence ID" value="NZ_JBALHR010000001.1"/>
</dbReference>
<accession>A0ABU8BQE3</accession>
<dbReference type="InterPro" id="IPR016181">
    <property type="entry name" value="Acyl_CoA_acyltransferase"/>
</dbReference>
<protein>
    <submittedName>
        <fullName evidence="2">GNAT family N-acetyltransferase</fullName>
    </submittedName>
</protein>
<dbReference type="PANTHER" id="PTHR43792:SF1">
    <property type="entry name" value="N-ACETYLTRANSFERASE DOMAIN-CONTAINING PROTEIN"/>
    <property type="match status" value="1"/>
</dbReference>
<dbReference type="SUPFAM" id="SSF55729">
    <property type="entry name" value="Acyl-CoA N-acyltransferases (Nat)"/>
    <property type="match status" value="1"/>
</dbReference>
<gene>
    <name evidence="2" type="ORF">V6590_02050</name>
</gene>
<dbReference type="Gene3D" id="3.40.630.30">
    <property type="match status" value="1"/>
</dbReference>
<dbReference type="Proteomes" id="UP001431963">
    <property type="component" value="Unassembled WGS sequence"/>
</dbReference>
<dbReference type="PROSITE" id="PS51186">
    <property type="entry name" value="GNAT"/>
    <property type="match status" value="1"/>
</dbReference>